<dbReference type="HAMAP" id="MF_00115">
    <property type="entry name" value="MscL"/>
    <property type="match status" value="1"/>
</dbReference>
<organism evidence="12 13">
    <name type="scientific">Algoriphagus hitonicola</name>
    <dbReference type="NCBI Taxonomy" id="435880"/>
    <lineage>
        <taxon>Bacteria</taxon>
        <taxon>Pseudomonadati</taxon>
        <taxon>Bacteroidota</taxon>
        <taxon>Cytophagia</taxon>
        <taxon>Cytophagales</taxon>
        <taxon>Cyclobacteriaceae</taxon>
        <taxon>Algoriphagus</taxon>
    </lineage>
</organism>
<evidence type="ECO:0000256" key="7">
    <source>
        <dbReference type="ARBA" id="ARBA00022989"/>
    </source>
</evidence>
<dbReference type="PANTHER" id="PTHR30266:SF2">
    <property type="entry name" value="LARGE-CONDUCTANCE MECHANOSENSITIVE CHANNEL"/>
    <property type="match status" value="1"/>
</dbReference>
<gene>
    <name evidence="11" type="primary">mscL</name>
    <name evidence="12" type="ORF">SAMN04487988_11316</name>
</gene>
<evidence type="ECO:0000256" key="6">
    <source>
        <dbReference type="ARBA" id="ARBA00022692"/>
    </source>
</evidence>
<evidence type="ECO:0000256" key="8">
    <source>
        <dbReference type="ARBA" id="ARBA00023065"/>
    </source>
</evidence>
<keyword evidence="5 11" id="KW-1003">Cell membrane</keyword>
<dbReference type="NCBIfam" id="TIGR00220">
    <property type="entry name" value="mscL"/>
    <property type="match status" value="1"/>
</dbReference>
<dbReference type="PANTHER" id="PTHR30266">
    <property type="entry name" value="MECHANOSENSITIVE CHANNEL MSCL"/>
    <property type="match status" value="1"/>
</dbReference>
<dbReference type="InterPro" id="IPR037673">
    <property type="entry name" value="MSC/AndL"/>
</dbReference>
<keyword evidence="4 11" id="KW-0813">Transport</keyword>
<evidence type="ECO:0000256" key="9">
    <source>
        <dbReference type="ARBA" id="ARBA00023136"/>
    </source>
</evidence>
<dbReference type="InterPro" id="IPR019823">
    <property type="entry name" value="Mechanosensitive_channel_CS"/>
</dbReference>
<feature type="transmembrane region" description="Helical" evidence="11">
    <location>
        <begin position="12"/>
        <end position="33"/>
    </location>
</feature>
<evidence type="ECO:0000256" key="5">
    <source>
        <dbReference type="ARBA" id="ARBA00022475"/>
    </source>
</evidence>
<accession>A0A1I2WIM3</accession>
<comment type="function">
    <text evidence="11">Channel that opens in response to stretch forces in the membrane lipid bilayer. May participate in the regulation of osmotic pressure changes within the cell.</text>
</comment>
<name>A0A1I2WIM3_9BACT</name>
<dbReference type="STRING" id="435880.SAMN04487988_11316"/>
<dbReference type="InterPro" id="IPR036019">
    <property type="entry name" value="MscL_channel"/>
</dbReference>
<evidence type="ECO:0000313" key="13">
    <source>
        <dbReference type="Proteomes" id="UP000199642"/>
    </source>
</evidence>
<dbReference type="Proteomes" id="UP000199642">
    <property type="component" value="Unassembled WGS sequence"/>
</dbReference>
<sequence>MGMLKEFKEFAVKGNVVDLAVGVIIGAAFGKIVTSLVNDVIMPPIGLALGGMDFKELALTLKEAEMNAAGEVAVAAVTINYGMFIQNIIDFVIVAFVIFLAIKGVNKMNRKEEKKEEAAPPPAPPKSEVLLEEIRDLLKKQS</sequence>
<evidence type="ECO:0000256" key="1">
    <source>
        <dbReference type="ARBA" id="ARBA00004651"/>
    </source>
</evidence>
<dbReference type="Gene3D" id="1.10.1200.120">
    <property type="entry name" value="Large-conductance mechanosensitive channel, MscL, domain 1"/>
    <property type="match status" value="1"/>
</dbReference>
<dbReference type="RefSeq" id="WP_092793445.1">
    <property type="nucleotide sequence ID" value="NZ_FOPC01000013.1"/>
</dbReference>
<dbReference type="Pfam" id="PF01741">
    <property type="entry name" value="MscL"/>
    <property type="match status" value="1"/>
</dbReference>
<evidence type="ECO:0000256" key="3">
    <source>
        <dbReference type="ARBA" id="ARBA00011255"/>
    </source>
</evidence>
<dbReference type="PROSITE" id="PS01327">
    <property type="entry name" value="MSCL"/>
    <property type="match status" value="1"/>
</dbReference>
<keyword evidence="9 11" id="KW-0472">Membrane</keyword>
<keyword evidence="7 11" id="KW-1133">Transmembrane helix</keyword>
<evidence type="ECO:0000256" key="4">
    <source>
        <dbReference type="ARBA" id="ARBA00022448"/>
    </source>
</evidence>
<dbReference type="PRINTS" id="PR01264">
    <property type="entry name" value="MECHCHANNEL"/>
</dbReference>
<comment type="subcellular location">
    <subcellularLocation>
        <location evidence="1 11">Cell membrane</location>
        <topology evidence="1 11">Multi-pass membrane protein</topology>
    </subcellularLocation>
</comment>
<evidence type="ECO:0000256" key="10">
    <source>
        <dbReference type="ARBA" id="ARBA00023303"/>
    </source>
</evidence>
<keyword evidence="6 11" id="KW-0812">Transmembrane</keyword>
<dbReference type="FunFam" id="1.10.1200.120:FF:000001">
    <property type="entry name" value="Large-conductance mechanosensitive channel"/>
    <property type="match status" value="1"/>
</dbReference>
<dbReference type="NCBIfam" id="NF010557">
    <property type="entry name" value="PRK13952.1"/>
    <property type="match status" value="1"/>
</dbReference>
<dbReference type="EMBL" id="FOPC01000013">
    <property type="protein sequence ID" value="SFH01220.1"/>
    <property type="molecule type" value="Genomic_DNA"/>
</dbReference>
<keyword evidence="10 11" id="KW-0407">Ion channel</keyword>
<reference evidence="13" key="1">
    <citation type="submission" date="2016-10" db="EMBL/GenBank/DDBJ databases">
        <authorList>
            <person name="Varghese N."/>
            <person name="Submissions S."/>
        </authorList>
    </citation>
    <scope>NUCLEOTIDE SEQUENCE [LARGE SCALE GENOMIC DNA]</scope>
    <source>
        <strain evidence="13">DSM 19315</strain>
    </source>
</reference>
<protein>
    <recommendedName>
        <fullName evidence="11">Large-conductance mechanosensitive channel</fullName>
    </recommendedName>
</protein>
<dbReference type="InterPro" id="IPR001185">
    <property type="entry name" value="MS_channel"/>
</dbReference>
<keyword evidence="13" id="KW-1185">Reference proteome</keyword>
<feature type="transmembrane region" description="Helical" evidence="11">
    <location>
        <begin position="84"/>
        <end position="105"/>
    </location>
</feature>
<dbReference type="AlphaFoldDB" id="A0A1I2WIM3"/>
<evidence type="ECO:0000313" key="12">
    <source>
        <dbReference type="EMBL" id="SFH01220.1"/>
    </source>
</evidence>
<dbReference type="SUPFAM" id="SSF81330">
    <property type="entry name" value="Gated mechanosensitive channel"/>
    <property type="match status" value="1"/>
</dbReference>
<dbReference type="NCBIfam" id="NF001843">
    <property type="entry name" value="PRK00567.1-4"/>
    <property type="match status" value="1"/>
</dbReference>
<evidence type="ECO:0000256" key="11">
    <source>
        <dbReference type="HAMAP-Rule" id="MF_00115"/>
    </source>
</evidence>
<keyword evidence="8 11" id="KW-0406">Ion transport</keyword>
<evidence type="ECO:0000256" key="2">
    <source>
        <dbReference type="ARBA" id="ARBA00007254"/>
    </source>
</evidence>
<comment type="subunit">
    <text evidence="3 11">Homopentamer.</text>
</comment>
<dbReference type="GO" id="GO:0008381">
    <property type="term" value="F:mechanosensitive monoatomic ion channel activity"/>
    <property type="evidence" value="ECO:0007669"/>
    <property type="project" value="UniProtKB-UniRule"/>
</dbReference>
<comment type="similarity">
    <text evidence="2 11">Belongs to the MscL family.</text>
</comment>
<proteinExistence type="inferred from homology"/>
<dbReference type="GO" id="GO:0005886">
    <property type="term" value="C:plasma membrane"/>
    <property type="evidence" value="ECO:0007669"/>
    <property type="project" value="UniProtKB-SubCell"/>
</dbReference>